<feature type="coiled-coil region" evidence="1">
    <location>
        <begin position="61"/>
        <end position="88"/>
    </location>
</feature>
<dbReference type="AlphaFoldDB" id="A0A6I6C6M6"/>
<dbReference type="Proteomes" id="UP000424468">
    <property type="component" value="Chromosome"/>
</dbReference>
<dbReference type="RefSeq" id="WP_156005413.1">
    <property type="nucleotide sequence ID" value="NZ_CP046276.1"/>
</dbReference>
<accession>A0A6I6C6M6</accession>
<keyword evidence="1" id="KW-0175">Coiled coil</keyword>
<name>A0A6I6C6M6_9MOLU</name>
<reference evidence="2 3" key="1">
    <citation type="submission" date="2019-11" db="EMBL/GenBank/DDBJ databases">
        <title>Complete genome sequence of Spiroplasma tabanidicola TAUS-1 (DSM 22603).</title>
        <authorList>
            <person name="Huang C.-T."/>
            <person name="Lin Y.-C."/>
            <person name="Kuo C.-H."/>
        </authorList>
    </citation>
    <scope>NUCLEOTIDE SEQUENCE [LARGE SCALE GENOMIC DNA]</scope>
    <source>
        <strain evidence="2 3">TAUS-1</strain>
    </source>
</reference>
<dbReference type="EMBL" id="CP046276">
    <property type="protein sequence ID" value="QGS51446.1"/>
    <property type="molecule type" value="Genomic_DNA"/>
</dbReference>
<evidence type="ECO:0000313" key="2">
    <source>
        <dbReference type="EMBL" id="QGS51446.1"/>
    </source>
</evidence>
<evidence type="ECO:0000313" key="3">
    <source>
        <dbReference type="Proteomes" id="UP000424468"/>
    </source>
</evidence>
<gene>
    <name evidence="2" type="ORF">STABA_v1c00790</name>
</gene>
<organism evidence="2 3">
    <name type="scientific">Spiroplasma tabanidicola</name>
    <dbReference type="NCBI Taxonomy" id="324079"/>
    <lineage>
        <taxon>Bacteria</taxon>
        <taxon>Bacillati</taxon>
        <taxon>Mycoplasmatota</taxon>
        <taxon>Mollicutes</taxon>
        <taxon>Entomoplasmatales</taxon>
        <taxon>Spiroplasmataceae</taxon>
        <taxon>Spiroplasma</taxon>
    </lineage>
</organism>
<keyword evidence="3" id="KW-1185">Reference proteome</keyword>
<protein>
    <submittedName>
        <fullName evidence="2">Uncharacterized protein</fullName>
    </submittedName>
</protein>
<sequence length="113" mass="13322">MKFTDLENFINLKLEEIKKDYKYYNNQYENLEEELQENDGVYPDPDFAAEYEFAKGLAGGYESHYETLKEAKKIIKEIKKTLVEKQNTLKVDKKADIKDRVEFVVVKGKSKTK</sequence>
<dbReference type="KEGG" id="stab:STABA_v1c00790"/>
<proteinExistence type="predicted"/>
<evidence type="ECO:0000256" key="1">
    <source>
        <dbReference type="SAM" id="Coils"/>
    </source>
</evidence>